<evidence type="ECO:0000256" key="1">
    <source>
        <dbReference type="SAM" id="MobiDB-lite"/>
    </source>
</evidence>
<evidence type="ECO:0000313" key="3">
    <source>
        <dbReference type="Proteomes" id="UP001501102"/>
    </source>
</evidence>
<dbReference type="Proteomes" id="UP001501102">
    <property type="component" value="Unassembled WGS sequence"/>
</dbReference>
<proteinExistence type="predicted"/>
<name>A0ABN3WPY5_STRTU</name>
<dbReference type="EMBL" id="BAAAXZ010000078">
    <property type="protein sequence ID" value="GAA2924251.1"/>
    <property type="molecule type" value="Genomic_DNA"/>
</dbReference>
<protein>
    <submittedName>
        <fullName evidence="2">Uncharacterized protein</fullName>
    </submittedName>
</protein>
<feature type="region of interest" description="Disordered" evidence="1">
    <location>
        <begin position="127"/>
        <end position="170"/>
    </location>
</feature>
<feature type="compositionally biased region" description="Polar residues" evidence="1">
    <location>
        <begin position="138"/>
        <end position="149"/>
    </location>
</feature>
<accession>A0ABN3WPY5</accession>
<sequence length="170" mass="18230">MPVTRSATAEVKLESISHAVQGRVEVGDLDRVLARAGGDAAVQRDLDLVELLAGDLGQEGESLDGDVRCAGHALAVAYLLRDLLLRVPDRRPVGGHEQARQDHGDDQQGAYGAHRVTIPQVRLAHLPFGEPNREPGETRQNSIRPTTYTAGEASASGRATPAVMWTKRDG</sequence>
<organism evidence="2 3">
    <name type="scientific">Streptomyces thioluteus</name>
    <dbReference type="NCBI Taxonomy" id="66431"/>
    <lineage>
        <taxon>Bacteria</taxon>
        <taxon>Bacillati</taxon>
        <taxon>Actinomycetota</taxon>
        <taxon>Actinomycetes</taxon>
        <taxon>Kitasatosporales</taxon>
        <taxon>Streptomycetaceae</taxon>
        <taxon>Streptomyces</taxon>
    </lineage>
</organism>
<keyword evidence="3" id="KW-1185">Reference proteome</keyword>
<comment type="caution">
    <text evidence="2">The sequence shown here is derived from an EMBL/GenBank/DDBJ whole genome shotgun (WGS) entry which is preliminary data.</text>
</comment>
<reference evidence="2 3" key="1">
    <citation type="journal article" date="2019" name="Int. J. Syst. Evol. Microbiol.">
        <title>The Global Catalogue of Microorganisms (GCM) 10K type strain sequencing project: providing services to taxonomists for standard genome sequencing and annotation.</title>
        <authorList>
            <consortium name="The Broad Institute Genomics Platform"/>
            <consortium name="The Broad Institute Genome Sequencing Center for Infectious Disease"/>
            <person name="Wu L."/>
            <person name="Ma J."/>
        </authorList>
    </citation>
    <scope>NUCLEOTIDE SEQUENCE [LARGE SCALE GENOMIC DNA]</scope>
    <source>
        <strain evidence="2 3">JCM 4087</strain>
    </source>
</reference>
<gene>
    <name evidence="2" type="ORF">GCM10020221_20270</name>
</gene>
<evidence type="ECO:0000313" key="2">
    <source>
        <dbReference type="EMBL" id="GAA2924251.1"/>
    </source>
</evidence>